<feature type="signal peptide" evidence="2">
    <location>
        <begin position="1"/>
        <end position="25"/>
    </location>
</feature>
<dbReference type="PANTHER" id="PTHR35936:SF19">
    <property type="entry name" value="AMINO-ACID-BINDING PROTEIN YXEM-RELATED"/>
    <property type="match status" value="1"/>
</dbReference>
<gene>
    <name evidence="5" type="ORF">LARV_02553</name>
</gene>
<dbReference type="GO" id="GO:0016020">
    <property type="term" value="C:membrane"/>
    <property type="evidence" value="ECO:0007669"/>
    <property type="project" value="InterPro"/>
</dbReference>
<dbReference type="Proteomes" id="UP000055060">
    <property type="component" value="Unassembled WGS sequence"/>
</dbReference>
<dbReference type="InterPro" id="IPR001638">
    <property type="entry name" value="Solute-binding_3/MltF_N"/>
</dbReference>
<dbReference type="EMBL" id="DF967972">
    <property type="protein sequence ID" value="GAP14777.1"/>
    <property type="molecule type" value="Genomic_DNA"/>
</dbReference>
<dbReference type="STRING" id="360412.LARV_02553"/>
<dbReference type="PANTHER" id="PTHR35936">
    <property type="entry name" value="MEMBRANE-BOUND LYTIC MUREIN TRANSGLYCOSYLASE F"/>
    <property type="match status" value="1"/>
</dbReference>
<accession>A0A0S7BGU3</accession>
<evidence type="ECO:0000256" key="2">
    <source>
        <dbReference type="SAM" id="SignalP"/>
    </source>
</evidence>
<dbReference type="InterPro" id="IPR001320">
    <property type="entry name" value="Iontro_rcpt_C"/>
</dbReference>
<feature type="domain" description="Ionotropic glutamate receptor C-terminal" evidence="4">
    <location>
        <begin position="50"/>
        <end position="292"/>
    </location>
</feature>
<dbReference type="OrthoDB" id="9774451at2"/>
<dbReference type="SUPFAM" id="SSF53850">
    <property type="entry name" value="Periplasmic binding protein-like II"/>
    <property type="match status" value="1"/>
</dbReference>
<evidence type="ECO:0000259" key="4">
    <source>
        <dbReference type="SMART" id="SM00079"/>
    </source>
</evidence>
<dbReference type="SMART" id="SM00079">
    <property type="entry name" value="PBPe"/>
    <property type="match status" value="1"/>
</dbReference>
<feature type="chain" id="PRO_5006632949" evidence="2">
    <location>
        <begin position="26"/>
        <end position="302"/>
    </location>
</feature>
<sequence>MKSSLKVLVLLVLAVLVLSACSGLANTTAPAATNAPADTTAPAASSAASASQSSCLGSADTAIVDLNCREITIAVENAYLPFNYIMVSTGEAGGWDYEAFNEICTRLHCTPKFVETAWDGLIQSVSAGQIDVGADGITITDERKQSADFSDGYVQIQQRLLVRKGETRFSSIEDFAADSNLLLGTQVNTTNYQTATKYLPEERIKAFDQFPFAIQALIAGDVDAVIIDEVVGLGYQGENADQLELIGSSISSDELGFVFKKGSDLVDPINKALDAMKADGSLDTLNQKFFGPDFKVTQDQVK</sequence>
<evidence type="ECO:0000313" key="5">
    <source>
        <dbReference type="EMBL" id="GAP14777.1"/>
    </source>
</evidence>
<dbReference type="SMART" id="SM00062">
    <property type="entry name" value="PBPb"/>
    <property type="match status" value="1"/>
</dbReference>
<protein>
    <submittedName>
        <fullName evidence="5">Amino acid ABC transporter substrate-binding protein, PAAT family</fullName>
    </submittedName>
</protein>
<dbReference type="GO" id="GO:0015276">
    <property type="term" value="F:ligand-gated monoatomic ion channel activity"/>
    <property type="evidence" value="ECO:0007669"/>
    <property type="project" value="InterPro"/>
</dbReference>
<dbReference type="AlphaFoldDB" id="A0A0S7BGU3"/>
<dbReference type="PROSITE" id="PS51257">
    <property type="entry name" value="PROKAR_LIPOPROTEIN"/>
    <property type="match status" value="1"/>
</dbReference>
<dbReference type="CDD" id="cd13530">
    <property type="entry name" value="PBP2_peptides_like"/>
    <property type="match status" value="1"/>
</dbReference>
<dbReference type="RefSeq" id="WP_075074009.1">
    <property type="nucleotide sequence ID" value="NZ_DF967972.1"/>
</dbReference>
<evidence type="ECO:0000259" key="3">
    <source>
        <dbReference type="SMART" id="SM00062"/>
    </source>
</evidence>
<name>A0A0S7BGU3_9CHLR</name>
<keyword evidence="6" id="KW-1185">Reference proteome</keyword>
<evidence type="ECO:0000313" key="6">
    <source>
        <dbReference type="Proteomes" id="UP000055060"/>
    </source>
</evidence>
<reference evidence="5" key="1">
    <citation type="submission" date="2015-07" db="EMBL/GenBank/DDBJ databases">
        <title>Draft Genome Sequences of Anaerolinea thermolimosa IMO-1, Bellilinea caldifistulae GOMI-1, Leptolinea tardivitalis YMTK-2, Levilinea saccharolytica KIBI-1,Longilinea arvoryzae KOME-1, Previously Described as Members of the Anaerolineaceae (Chloroflexi).</title>
        <authorList>
            <person name="Sekiguchi Y."/>
            <person name="Ohashi A."/>
            <person name="Matsuura N."/>
            <person name="Tourlousse M.D."/>
        </authorList>
    </citation>
    <scope>NUCLEOTIDE SEQUENCE [LARGE SCALE GENOMIC DNA]</scope>
    <source>
        <strain evidence="5">KOME-1</strain>
    </source>
</reference>
<dbReference type="Gene3D" id="3.40.190.10">
    <property type="entry name" value="Periplasmic binding protein-like II"/>
    <property type="match status" value="2"/>
</dbReference>
<organism evidence="5">
    <name type="scientific">Longilinea arvoryzae</name>
    <dbReference type="NCBI Taxonomy" id="360412"/>
    <lineage>
        <taxon>Bacteria</taxon>
        <taxon>Bacillati</taxon>
        <taxon>Chloroflexota</taxon>
        <taxon>Anaerolineae</taxon>
        <taxon>Anaerolineales</taxon>
        <taxon>Anaerolineaceae</taxon>
        <taxon>Longilinea</taxon>
    </lineage>
</organism>
<proteinExistence type="predicted"/>
<feature type="domain" description="Solute-binding protein family 3/N-terminal" evidence="3">
    <location>
        <begin position="70"/>
        <end position="293"/>
    </location>
</feature>
<keyword evidence="1 2" id="KW-0732">Signal</keyword>
<evidence type="ECO:0000256" key="1">
    <source>
        <dbReference type="ARBA" id="ARBA00022729"/>
    </source>
</evidence>
<dbReference type="Pfam" id="PF00497">
    <property type="entry name" value="SBP_bac_3"/>
    <property type="match status" value="1"/>
</dbReference>